<feature type="transmembrane region" description="Helical" evidence="8">
    <location>
        <begin position="47"/>
        <end position="67"/>
    </location>
</feature>
<name>A0A250G203_9FLAO</name>
<feature type="transmembrane region" description="Helical" evidence="8">
    <location>
        <begin position="388"/>
        <end position="405"/>
    </location>
</feature>
<dbReference type="SUPFAM" id="SSF103473">
    <property type="entry name" value="MFS general substrate transporter"/>
    <property type="match status" value="1"/>
</dbReference>
<dbReference type="EMBL" id="CP022387">
    <property type="protein sequence ID" value="ATA90217.1"/>
    <property type="molecule type" value="Genomic_DNA"/>
</dbReference>
<evidence type="ECO:0000256" key="3">
    <source>
        <dbReference type="ARBA" id="ARBA00009120"/>
    </source>
</evidence>
<dbReference type="InterPro" id="IPR036259">
    <property type="entry name" value="MFS_trans_sf"/>
</dbReference>
<sequence>MQTNDSSKSFIVPLAFIGLMFFSIGFALGINSYLIPVLKGTLDISSAGSYMLLAATFIPFLIFGYPASMLIKKIGYKKTMAFSFLLFAIAFGIFATATNFYLFLVASFVSGAANAYLQASVNPYTTILGPIESAAKRISIMGICNKLAWPIAPLFLAFVIGKSIEDVTPADLQLPFYIIVGVFLLLGVVSLMAPLPEVKAEGEDEDSAESTLTESSGKNSITDFPYLLLGVLALFFYVGVETISLATMVDYAKDIEENGVKIASLFGLEIKKVAAFIPSIGLIIGYICGALFIPKYISQSAALKICSLIAIFGTIAVGFAPAEYSIYFISFMALGCSLMWPAIWPLAMDGLGKFTKTGASLLTMAIAGGAVLPLIFGWLKDSYGMQNAYWLCLPCFVFILYYGMAGHKVGKK</sequence>
<feature type="transmembrane region" description="Helical" evidence="8">
    <location>
        <begin position="172"/>
        <end position="193"/>
    </location>
</feature>
<organism evidence="10 11">
    <name type="scientific">Capnocytophaga stomatis</name>
    <dbReference type="NCBI Taxonomy" id="1848904"/>
    <lineage>
        <taxon>Bacteria</taxon>
        <taxon>Pseudomonadati</taxon>
        <taxon>Bacteroidota</taxon>
        <taxon>Flavobacteriia</taxon>
        <taxon>Flavobacteriales</taxon>
        <taxon>Flavobacteriaceae</taxon>
        <taxon>Capnocytophaga</taxon>
    </lineage>
</organism>
<proteinExistence type="inferred from homology"/>
<feature type="transmembrane region" description="Helical" evidence="8">
    <location>
        <begin position="273"/>
        <end position="294"/>
    </location>
</feature>
<dbReference type="Gene3D" id="1.20.1250.20">
    <property type="entry name" value="MFS general substrate transporter like domains"/>
    <property type="match status" value="2"/>
</dbReference>
<evidence type="ECO:0000256" key="7">
    <source>
        <dbReference type="ARBA" id="ARBA00023136"/>
    </source>
</evidence>
<dbReference type="AlphaFoldDB" id="A0A250G203"/>
<dbReference type="GO" id="GO:0005354">
    <property type="term" value="F:galactose transmembrane transporter activity"/>
    <property type="evidence" value="ECO:0007669"/>
    <property type="project" value="InterPro"/>
</dbReference>
<dbReference type="RefSeq" id="WP_095896761.1">
    <property type="nucleotide sequence ID" value="NZ_CP022387.1"/>
</dbReference>
<dbReference type="InterPro" id="IPR011701">
    <property type="entry name" value="MFS"/>
</dbReference>
<dbReference type="InterPro" id="IPR005964">
    <property type="entry name" value="Glc/Gal_transptr_bac"/>
</dbReference>
<evidence type="ECO:0000256" key="8">
    <source>
        <dbReference type="SAM" id="Phobius"/>
    </source>
</evidence>
<dbReference type="KEGG" id="csto:CGC58_11070"/>
<keyword evidence="4" id="KW-1003">Cell membrane</keyword>
<comment type="subcellular location">
    <subcellularLocation>
        <location evidence="2">Cell inner membrane</location>
        <topology evidence="2">Multi-pass membrane protein</topology>
    </subcellularLocation>
</comment>
<evidence type="ECO:0000259" key="9">
    <source>
        <dbReference type="PROSITE" id="PS50850"/>
    </source>
</evidence>
<evidence type="ECO:0000256" key="5">
    <source>
        <dbReference type="ARBA" id="ARBA00022692"/>
    </source>
</evidence>
<dbReference type="InterPro" id="IPR050375">
    <property type="entry name" value="MFS_TsgA-like"/>
</dbReference>
<evidence type="ECO:0000256" key="6">
    <source>
        <dbReference type="ARBA" id="ARBA00022989"/>
    </source>
</evidence>
<dbReference type="Pfam" id="PF07690">
    <property type="entry name" value="MFS_1"/>
    <property type="match status" value="1"/>
</dbReference>
<feature type="transmembrane region" description="Helical" evidence="8">
    <location>
        <begin position="138"/>
        <end position="160"/>
    </location>
</feature>
<protein>
    <submittedName>
        <fullName evidence="10">Glucose/galactose MFS transporter</fullName>
    </submittedName>
</protein>
<accession>A0A250G203</accession>
<dbReference type="OrthoDB" id="9786665at2"/>
<feature type="transmembrane region" description="Helical" evidence="8">
    <location>
        <begin position="301"/>
        <end position="320"/>
    </location>
</feature>
<evidence type="ECO:0000313" key="10">
    <source>
        <dbReference type="EMBL" id="ATA90217.1"/>
    </source>
</evidence>
<dbReference type="PANTHER" id="PTHR43702:SF12">
    <property type="entry name" value="N-ACETYL GLUCOSAMINE TRANSPORTER NAGP"/>
    <property type="match status" value="1"/>
</dbReference>
<keyword evidence="7 8" id="KW-0472">Membrane</keyword>
<dbReference type="PANTHER" id="PTHR43702">
    <property type="entry name" value="L-FUCOSE-PROTON SYMPORTER"/>
    <property type="match status" value="1"/>
</dbReference>
<dbReference type="Proteomes" id="UP000217348">
    <property type="component" value="Chromosome"/>
</dbReference>
<feature type="transmembrane region" description="Helical" evidence="8">
    <location>
        <begin position="326"/>
        <end position="347"/>
    </location>
</feature>
<feature type="transmembrane region" description="Helical" evidence="8">
    <location>
        <begin position="226"/>
        <end position="249"/>
    </location>
</feature>
<comment type="similarity">
    <text evidence="3">Belongs to the major facilitator superfamily. FHS transporter (TC 2.A.1.7) family.</text>
</comment>
<gene>
    <name evidence="10" type="ORF">CGC58_11070</name>
</gene>
<keyword evidence="5 8" id="KW-0812">Transmembrane</keyword>
<comment type="function">
    <text evidence="1">Intake of glucose and galactose.</text>
</comment>
<dbReference type="GO" id="GO:1904659">
    <property type="term" value="P:D-glucose transmembrane transport"/>
    <property type="evidence" value="ECO:0007669"/>
    <property type="project" value="InterPro"/>
</dbReference>
<evidence type="ECO:0000256" key="2">
    <source>
        <dbReference type="ARBA" id="ARBA00004429"/>
    </source>
</evidence>
<keyword evidence="6 8" id="KW-1133">Transmembrane helix</keyword>
<feature type="transmembrane region" description="Helical" evidence="8">
    <location>
        <begin position="79"/>
        <end position="95"/>
    </location>
</feature>
<evidence type="ECO:0000256" key="4">
    <source>
        <dbReference type="ARBA" id="ARBA00022475"/>
    </source>
</evidence>
<dbReference type="NCBIfam" id="TIGR01272">
    <property type="entry name" value="gluP"/>
    <property type="match status" value="1"/>
</dbReference>
<evidence type="ECO:0000256" key="1">
    <source>
        <dbReference type="ARBA" id="ARBA00003321"/>
    </source>
</evidence>
<dbReference type="PROSITE" id="PS50850">
    <property type="entry name" value="MFS"/>
    <property type="match status" value="1"/>
</dbReference>
<dbReference type="GO" id="GO:0005886">
    <property type="term" value="C:plasma membrane"/>
    <property type="evidence" value="ECO:0007669"/>
    <property type="project" value="UniProtKB-SubCell"/>
</dbReference>
<feature type="transmembrane region" description="Helical" evidence="8">
    <location>
        <begin position="12"/>
        <end position="35"/>
    </location>
</feature>
<feature type="transmembrane region" description="Helical" evidence="8">
    <location>
        <begin position="359"/>
        <end position="376"/>
    </location>
</feature>
<dbReference type="GO" id="GO:0055056">
    <property type="term" value="F:D-glucose transmembrane transporter activity"/>
    <property type="evidence" value="ECO:0007669"/>
    <property type="project" value="InterPro"/>
</dbReference>
<feature type="domain" description="Major facilitator superfamily (MFS) profile" evidence="9">
    <location>
        <begin position="13"/>
        <end position="411"/>
    </location>
</feature>
<evidence type="ECO:0000313" key="11">
    <source>
        <dbReference type="Proteomes" id="UP000217348"/>
    </source>
</evidence>
<reference evidence="11" key="1">
    <citation type="submission" date="2017-06" db="EMBL/GenBank/DDBJ databases">
        <title>Capnocytophaga spp. assemblies.</title>
        <authorList>
            <person name="Gulvik C.A."/>
        </authorList>
    </citation>
    <scope>NUCLEOTIDE SEQUENCE [LARGE SCALE GENOMIC DNA]</scope>
    <source>
        <strain evidence="11">H2177</strain>
    </source>
</reference>
<dbReference type="InterPro" id="IPR020846">
    <property type="entry name" value="MFS_dom"/>
</dbReference>